<dbReference type="AlphaFoldDB" id="A0A0A1VZE2"/>
<name>A0A0A1VZE2_MICAE</name>
<protein>
    <submittedName>
        <fullName evidence="2">Latent nuclear antigen</fullName>
    </submittedName>
</protein>
<dbReference type="Proteomes" id="UP000030321">
    <property type="component" value="Unassembled WGS sequence"/>
</dbReference>
<dbReference type="Gene3D" id="1.10.287.1490">
    <property type="match status" value="1"/>
</dbReference>
<comment type="caution">
    <text evidence="2">The sequence shown here is derived from an EMBL/GenBank/DDBJ whole genome shotgun (WGS) entry which is preliminary data.</text>
</comment>
<organism evidence="2 3">
    <name type="scientific">Microcystis aeruginosa NIES-44</name>
    <dbReference type="NCBI Taxonomy" id="449439"/>
    <lineage>
        <taxon>Bacteria</taxon>
        <taxon>Bacillati</taxon>
        <taxon>Cyanobacteriota</taxon>
        <taxon>Cyanophyceae</taxon>
        <taxon>Oscillatoriophycideae</taxon>
        <taxon>Chroococcales</taxon>
        <taxon>Microcystaceae</taxon>
        <taxon>Microcystis</taxon>
    </lineage>
</organism>
<accession>A0A0A1VZE2</accession>
<gene>
    <name evidence="2" type="ORF">N44_03713</name>
</gene>
<feature type="coiled-coil region" evidence="1">
    <location>
        <begin position="50"/>
        <end position="154"/>
    </location>
</feature>
<evidence type="ECO:0000313" key="2">
    <source>
        <dbReference type="EMBL" id="GAL94858.1"/>
    </source>
</evidence>
<sequence>MAFMNDNSDLYLDHLTHADTVITAEIVEHESQSTDETDWPALSSHLRQQNQELQAEIWRREQALAELRSRLAEQHRRLQSCDTLIQQQNEELQYEKQQLQRALGEIEQYRQAEQRQPMIIANLTAELTRTRQQLARLERECALIQESYQEKSQKLCNYDQQLQELRTRLQRQQRYTLQYKAALAQYFQGGSDRNSAPDLAIVAKAAAIEPWSQTENQERDEVAPIDEFLAELETIEPVESLNKKDRDWPAPVISPSPKYSSFRVDLPTFIKYRQEKDNS</sequence>
<dbReference type="EMBL" id="BBPA01000065">
    <property type="protein sequence ID" value="GAL94858.1"/>
    <property type="molecule type" value="Genomic_DNA"/>
</dbReference>
<keyword evidence="1" id="KW-0175">Coiled coil</keyword>
<reference evidence="3" key="1">
    <citation type="journal article" date="2015" name="Genome">
        <title>Whole Genome Sequence of the Non-Microcystin-Producing Microcystis aeruginosa Strain NIES-44.</title>
        <authorList>
            <person name="Okano K."/>
            <person name="Miyata N."/>
            <person name="Ozaki Y."/>
        </authorList>
    </citation>
    <scope>NUCLEOTIDE SEQUENCE [LARGE SCALE GENOMIC DNA]</scope>
    <source>
        <strain evidence="3">NIES-44</strain>
    </source>
</reference>
<evidence type="ECO:0000256" key="1">
    <source>
        <dbReference type="SAM" id="Coils"/>
    </source>
</evidence>
<proteinExistence type="predicted"/>
<evidence type="ECO:0000313" key="3">
    <source>
        <dbReference type="Proteomes" id="UP000030321"/>
    </source>
</evidence>